<accession>A0ABT9NIA0</accession>
<dbReference type="InterPro" id="IPR036721">
    <property type="entry name" value="RCK_C_sf"/>
</dbReference>
<dbReference type="InterPro" id="IPR006036">
    <property type="entry name" value="K_uptake_TrkA"/>
</dbReference>
<dbReference type="EMBL" id="JAUSQX010000001">
    <property type="protein sequence ID" value="MDP9807131.1"/>
    <property type="molecule type" value="Genomic_DNA"/>
</dbReference>
<dbReference type="PANTHER" id="PTHR43833:SF5">
    <property type="entry name" value="TRK SYSTEM POTASSIUM UPTAKE PROTEIN TRKA"/>
    <property type="match status" value="1"/>
</dbReference>
<feature type="domain" description="RCK N-terminal" evidence="7">
    <location>
        <begin position="1"/>
        <end position="118"/>
    </location>
</feature>
<evidence type="ECO:0000313" key="10">
    <source>
        <dbReference type="Proteomes" id="UP001243212"/>
    </source>
</evidence>
<dbReference type="PROSITE" id="PS51202">
    <property type="entry name" value="RCK_C"/>
    <property type="match status" value="1"/>
</dbReference>
<evidence type="ECO:0000313" key="9">
    <source>
        <dbReference type="EMBL" id="MDP9807131.1"/>
    </source>
</evidence>
<dbReference type="Pfam" id="PF02254">
    <property type="entry name" value="TrkA_N"/>
    <property type="match status" value="1"/>
</dbReference>
<feature type="domain" description="RCK C-terminal" evidence="8">
    <location>
        <begin position="136"/>
        <end position="218"/>
    </location>
</feature>
<evidence type="ECO:0000259" key="7">
    <source>
        <dbReference type="PROSITE" id="PS51201"/>
    </source>
</evidence>
<dbReference type="InterPro" id="IPR006037">
    <property type="entry name" value="RCK_C"/>
</dbReference>
<evidence type="ECO:0000256" key="3">
    <source>
        <dbReference type="ARBA" id="ARBA00022538"/>
    </source>
</evidence>
<dbReference type="Pfam" id="PF02080">
    <property type="entry name" value="TrkA_C"/>
    <property type="match status" value="1"/>
</dbReference>
<dbReference type="RefSeq" id="WP_307683302.1">
    <property type="nucleotide sequence ID" value="NZ_JAUSQX010000001.1"/>
</dbReference>
<evidence type="ECO:0000256" key="5">
    <source>
        <dbReference type="ARBA" id="ARBA00023027"/>
    </source>
</evidence>
<dbReference type="Gene3D" id="3.40.50.720">
    <property type="entry name" value="NAD(P)-binding Rossmann-like Domain"/>
    <property type="match status" value="1"/>
</dbReference>
<dbReference type="InterPro" id="IPR050721">
    <property type="entry name" value="Trk_Ktr_HKT_K-transport"/>
</dbReference>
<dbReference type="SUPFAM" id="SSF116726">
    <property type="entry name" value="TrkA C-terminal domain-like"/>
    <property type="match status" value="1"/>
</dbReference>
<keyword evidence="4" id="KW-0630">Potassium</keyword>
<dbReference type="Proteomes" id="UP001243212">
    <property type="component" value="Unassembled WGS sequence"/>
</dbReference>
<comment type="caution">
    <text evidence="9">The sequence shown here is derived from an EMBL/GenBank/DDBJ whole genome shotgun (WGS) entry which is preliminary data.</text>
</comment>
<proteinExistence type="predicted"/>
<dbReference type="PROSITE" id="PS51201">
    <property type="entry name" value="RCK_N"/>
    <property type="match status" value="1"/>
</dbReference>
<sequence length="218" mass="23042">MVKILIVGAGSVGRLVANDMTQAGHEVTIVEIKPESLRAATVPGASWMLGDASDLSTLESAGAGLTDALVVTTGDDKANLVISLLAKTEFGVPRIIARVSNESNAWLFDEAWGVDVAVSTPRMMADIVEEALSPGRLMRRMRFQSGASLYQGTVTARSLMTERPVGQVSLPADIVIASVIRDGVPLSPSPDMSVEGGDQLLFVVGPHAEVDEISQLFR</sequence>
<dbReference type="PRINTS" id="PR00335">
    <property type="entry name" value="KUPTAKETRKA"/>
</dbReference>
<name>A0ABT9NIA0_9ACTO</name>
<keyword evidence="2" id="KW-0813">Transport</keyword>
<evidence type="ECO:0000256" key="6">
    <source>
        <dbReference type="ARBA" id="ARBA00023065"/>
    </source>
</evidence>
<evidence type="ECO:0000256" key="4">
    <source>
        <dbReference type="ARBA" id="ARBA00022958"/>
    </source>
</evidence>
<dbReference type="InterPro" id="IPR036291">
    <property type="entry name" value="NAD(P)-bd_dom_sf"/>
</dbReference>
<keyword evidence="5" id="KW-0520">NAD</keyword>
<reference evidence="9 10" key="1">
    <citation type="submission" date="2023-07" db="EMBL/GenBank/DDBJ databases">
        <title>Sequencing the genomes of 1000 actinobacteria strains.</title>
        <authorList>
            <person name="Klenk H.-P."/>
        </authorList>
    </citation>
    <scope>NUCLEOTIDE SEQUENCE [LARGE SCALE GENOMIC DNA]</scope>
    <source>
        <strain evidence="9 10">DSM 17163</strain>
    </source>
</reference>
<evidence type="ECO:0000259" key="8">
    <source>
        <dbReference type="PROSITE" id="PS51202"/>
    </source>
</evidence>
<keyword evidence="6" id="KW-0406">Ion transport</keyword>
<dbReference type="Gene3D" id="3.30.70.1450">
    <property type="entry name" value="Regulator of K+ conductance, C-terminal domain"/>
    <property type="match status" value="1"/>
</dbReference>
<organism evidence="9 10">
    <name type="scientific">Trueperella bonasi</name>
    <dbReference type="NCBI Taxonomy" id="312286"/>
    <lineage>
        <taxon>Bacteria</taxon>
        <taxon>Bacillati</taxon>
        <taxon>Actinomycetota</taxon>
        <taxon>Actinomycetes</taxon>
        <taxon>Actinomycetales</taxon>
        <taxon>Actinomycetaceae</taxon>
        <taxon>Trueperella</taxon>
    </lineage>
</organism>
<gene>
    <name evidence="9" type="ORF">J2S70_001713</name>
</gene>
<dbReference type="SUPFAM" id="SSF51735">
    <property type="entry name" value="NAD(P)-binding Rossmann-fold domains"/>
    <property type="match status" value="1"/>
</dbReference>
<evidence type="ECO:0000256" key="1">
    <source>
        <dbReference type="ARBA" id="ARBA00017378"/>
    </source>
</evidence>
<keyword evidence="10" id="KW-1185">Reference proteome</keyword>
<evidence type="ECO:0000256" key="2">
    <source>
        <dbReference type="ARBA" id="ARBA00022448"/>
    </source>
</evidence>
<keyword evidence="3" id="KW-0633">Potassium transport</keyword>
<protein>
    <recommendedName>
        <fullName evidence="1">Trk system potassium uptake protein TrkA</fullName>
    </recommendedName>
</protein>
<dbReference type="InterPro" id="IPR003148">
    <property type="entry name" value="RCK_N"/>
</dbReference>
<dbReference type="PANTHER" id="PTHR43833">
    <property type="entry name" value="POTASSIUM CHANNEL PROTEIN 2-RELATED-RELATED"/>
    <property type="match status" value="1"/>
</dbReference>